<dbReference type="EMBL" id="KB445801">
    <property type="protein sequence ID" value="EMD35006.1"/>
    <property type="molecule type" value="Genomic_DNA"/>
</dbReference>
<proteinExistence type="predicted"/>
<dbReference type="Gene3D" id="3.80.10.10">
    <property type="entry name" value="Ribonuclease Inhibitor"/>
    <property type="match status" value="1"/>
</dbReference>
<gene>
    <name evidence="1" type="ORF">CERSUDRAFT_96920</name>
</gene>
<reference evidence="1 2" key="1">
    <citation type="journal article" date="2012" name="Proc. Natl. Acad. Sci. U.S.A.">
        <title>Comparative genomics of Ceriporiopsis subvermispora and Phanerochaete chrysosporium provide insight into selective ligninolysis.</title>
        <authorList>
            <person name="Fernandez-Fueyo E."/>
            <person name="Ruiz-Duenas F.J."/>
            <person name="Ferreira P."/>
            <person name="Floudas D."/>
            <person name="Hibbett D.S."/>
            <person name="Canessa P."/>
            <person name="Larrondo L.F."/>
            <person name="James T.Y."/>
            <person name="Seelenfreund D."/>
            <person name="Lobos S."/>
            <person name="Polanco R."/>
            <person name="Tello M."/>
            <person name="Honda Y."/>
            <person name="Watanabe T."/>
            <person name="Watanabe T."/>
            <person name="Ryu J.S."/>
            <person name="Kubicek C.P."/>
            <person name="Schmoll M."/>
            <person name="Gaskell J."/>
            <person name="Hammel K.E."/>
            <person name="St John F.J."/>
            <person name="Vanden Wymelenberg A."/>
            <person name="Sabat G."/>
            <person name="Splinter BonDurant S."/>
            <person name="Syed K."/>
            <person name="Yadav J.S."/>
            <person name="Doddapaneni H."/>
            <person name="Subramanian V."/>
            <person name="Lavin J.L."/>
            <person name="Oguiza J.A."/>
            <person name="Perez G."/>
            <person name="Pisabarro A.G."/>
            <person name="Ramirez L."/>
            <person name="Santoyo F."/>
            <person name="Master E."/>
            <person name="Coutinho P.M."/>
            <person name="Henrissat B."/>
            <person name="Lombard V."/>
            <person name="Magnuson J.K."/>
            <person name="Kuees U."/>
            <person name="Hori C."/>
            <person name="Igarashi K."/>
            <person name="Samejima M."/>
            <person name="Held B.W."/>
            <person name="Barry K.W."/>
            <person name="LaButti K.M."/>
            <person name="Lapidus A."/>
            <person name="Lindquist E.A."/>
            <person name="Lucas S.M."/>
            <person name="Riley R."/>
            <person name="Salamov A.A."/>
            <person name="Hoffmeister D."/>
            <person name="Schwenk D."/>
            <person name="Hadar Y."/>
            <person name="Yarden O."/>
            <person name="de Vries R.P."/>
            <person name="Wiebenga A."/>
            <person name="Stenlid J."/>
            <person name="Eastwood D."/>
            <person name="Grigoriev I.V."/>
            <person name="Berka R.M."/>
            <person name="Blanchette R.A."/>
            <person name="Kersten P."/>
            <person name="Martinez A.T."/>
            <person name="Vicuna R."/>
            <person name="Cullen D."/>
        </authorList>
    </citation>
    <scope>NUCLEOTIDE SEQUENCE [LARGE SCALE GENOMIC DNA]</scope>
    <source>
        <strain evidence="1 2">B</strain>
    </source>
</reference>
<sequence length="387" mass="44538">MLGHPIVPSELTDRIIDFLYNDKSSLKACSLTCRTWLPSSRFHKFRSIEIQPHDLPRFEEILQAIPQIGPYFRHIKVEFCEAEHIDCFDSIARGLANLRTLDIALEIRYDAREDHESLLKVASVESVTQLSLCCECSYHDADHIAEILGWFPNLQDLRLEDVESYDDPARMHFQKLAETIARMPLRRLEVERGAWIISSCMAMRPPTALRTLQMYFRNADEILTMPNLWPALRGSSLEELTINIEENYRDPFDDDPRCHEALRNCPSVSILRFLVTIDFVMDAIEMLSLITTDTVIEELQLSLTCSDDIDLGDDNHVDLVRALENLAQLLKTQHTTFRKVCITLGCTVCERELHAVCPAVKKTILDTFGLLLERNVTVIFRDHARPR</sequence>
<dbReference type="InterPro" id="IPR032675">
    <property type="entry name" value="LRR_dom_sf"/>
</dbReference>
<dbReference type="AlphaFoldDB" id="M2R8I4"/>
<name>M2R8I4_CERS8</name>
<keyword evidence="2" id="KW-1185">Reference proteome</keyword>
<evidence type="ECO:0000313" key="1">
    <source>
        <dbReference type="EMBL" id="EMD35006.1"/>
    </source>
</evidence>
<dbReference type="Proteomes" id="UP000016930">
    <property type="component" value="Unassembled WGS sequence"/>
</dbReference>
<organism evidence="1 2">
    <name type="scientific">Ceriporiopsis subvermispora (strain B)</name>
    <name type="common">White-rot fungus</name>
    <name type="synonym">Gelatoporia subvermispora</name>
    <dbReference type="NCBI Taxonomy" id="914234"/>
    <lineage>
        <taxon>Eukaryota</taxon>
        <taxon>Fungi</taxon>
        <taxon>Dikarya</taxon>
        <taxon>Basidiomycota</taxon>
        <taxon>Agaricomycotina</taxon>
        <taxon>Agaricomycetes</taxon>
        <taxon>Polyporales</taxon>
        <taxon>Gelatoporiaceae</taxon>
        <taxon>Gelatoporia</taxon>
    </lineage>
</organism>
<dbReference type="OrthoDB" id="2758166at2759"/>
<dbReference type="HOGENOM" id="CLU_036316_4_0_1"/>
<protein>
    <recommendedName>
        <fullName evidence="3">F-box domain-containing protein</fullName>
    </recommendedName>
</protein>
<evidence type="ECO:0008006" key="3">
    <source>
        <dbReference type="Google" id="ProtNLM"/>
    </source>
</evidence>
<evidence type="ECO:0000313" key="2">
    <source>
        <dbReference type="Proteomes" id="UP000016930"/>
    </source>
</evidence>
<accession>M2R8I4</accession>